<dbReference type="InterPro" id="IPR051410">
    <property type="entry name" value="Ferric/Cupric_Reductase"/>
</dbReference>
<dbReference type="GO" id="GO:0052851">
    <property type="term" value="F:ferric-chelate reductase (NADPH) activity"/>
    <property type="evidence" value="ECO:0007669"/>
    <property type="project" value="UniProtKB-EC"/>
</dbReference>
<evidence type="ECO:0000256" key="1">
    <source>
        <dbReference type="ARBA" id="ARBA00004651"/>
    </source>
</evidence>
<evidence type="ECO:0000313" key="15">
    <source>
        <dbReference type="Proteomes" id="UP001161017"/>
    </source>
</evidence>
<comment type="caution">
    <text evidence="14">The sequence shown here is derived from an EMBL/GenBank/DDBJ whole genome shotgun (WGS) entry which is preliminary data.</text>
</comment>
<evidence type="ECO:0000256" key="8">
    <source>
        <dbReference type="ARBA" id="ARBA00023136"/>
    </source>
</evidence>
<keyword evidence="5 11" id="KW-0812">Transmembrane</keyword>
<dbReference type="GO" id="GO:0005886">
    <property type="term" value="C:plasma membrane"/>
    <property type="evidence" value="ECO:0007669"/>
    <property type="project" value="UniProtKB-SubCell"/>
</dbReference>
<gene>
    <name evidence="14" type="ORF">OHK93_006107</name>
</gene>
<feature type="transmembrane region" description="Helical" evidence="11">
    <location>
        <begin position="147"/>
        <end position="165"/>
    </location>
</feature>
<dbReference type="EC" id="1.16.1.9" evidence="2"/>
<dbReference type="GO" id="GO:0006879">
    <property type="term" value="P:intracellular iron ion homeostasis"/>
    <property type="evidence" value="ECO:0007669"/>
    <property type="project" value="TreeGrafter"/>
</dbReference>
<keyword evidence="15" id="KW-1185">Reference proteome</keyword>
<name>A0AA43QM63_9LECA</name>
<keyword evidence="7" id="KW-0406">Ion transport</keyword>
<evidence type="ECO:0000256" key="2">
    <source>
        <dbReference type="ARBA" id="ARBA00012668"/>
    </source>
</evidence>
<dbReference type="Pfam" id="PF08022">
    <property type="entry name" value="FAD_binding_8"/>
    <property type="match status" value="1"/>
</dbReference>
<feature type="region of interest" description="Disordered" evidence="10">
    <location>
        <begin position="375"/>
        <end position="419"/>
    </location>
</feature>
<dbReference type="SFLD" id="SFLDS00052">
    <property type="entry name" value="Ferric_Reductase_Domain"/>
    <property type="match status" value="1"/>
</dbReference>
<dbReference type="CDD" id="cd06186">
    <property type="entry name" value="NOX_Duox_like_FAD_NADP"/>
    <property type="match status" value="1"/>
</dbReference>
<reference evidence="14" key="1">
    <citation type="journal article" date="2023" name="Genome Biol. Evol.">
        <title>First Whole Genome Sequence and Flow Cytometry Genome Size Data for the Lichen-Forming Fungus Ramalina farinacea (Ascomycota).</title>
        <authorList>
            <person name="Llewellyn T."/>
            <person name="Mian S."/>
            <person name="Hill R."/>
            <person name="Leitch I.J."/>
            <person name="Gaya E."/>
        </authorList>
    </citation>
    <scope>NUCLEOTIDE SEQUENCE</scope>
    <source>
        <strain evidence="14">LIQ254RAFAR</strain>
    </source>
</reference>
<evidence type="ECO:0000256" key="5">
    <source>
        <dbReference type="ARBA" id="ARBA00022692"/>
    </source>
</evidence>
<comment type="catalytic activity">
    <reaction evidence="9">
        <text>2 a Fe(II)-siderophore + NADP(+) + H(+) = 2 a Fe(III)-siderophore + NADPH</text>
        <dbReference type="Rhea" id="RHEA:28795"/>
        <dbReference type="Rhea" id="RHEA-COMP:11342"/>
        <dbReference type="Rhea" id="RHEA-COMP:11344"/>
        <dbReference type="ChEBI" id="CHEBI:15378"/>
        <dbReference type="ChEBI" id="CHEBI:29033"/>
        <dbReference type="ChEBI" id="CHEBI:29034"/>
        <dbReference type="ChEBI" id="CHEBI:57783"/>
        <dbReference type="ChEBI" id="CHEBI:58349"/>
        <dbReference type="EC" id="1.16.1.9"/>
    </reaction>
</comment>
<feature type="domain" description="FAD-binding 8" evidence="13">
    <location>
        <begin position="317"/>
        <end position="366"/>
    </location>
</feature>
<dbReference type="InterPro" id="IPR013112">
    <property type="entry name" value="FAD-bd_8"/>
</dbReference>
<evidence type="ECO:0000256" key="10">
    <source>
        <dbReference type="SAM" id="MobiDB-lite"/>
    </source>
</evidence>
<evidence type="ECO:0000256" key="3">
    <source>
        <dbReference type="ARBA" id="ARBA00022448"/>
    </source>
</evidence>
<sequence length="419" mass="47442">MPGMALFKRLEMDPKVIAASMVDNVRFSRYVIYILLEIAGAFIVYNMVLALIQWTRTLACLNNDNQQYFRAQHPIYAWAQRNILLAPLFRQRHSERIYVGPVTVGFLPTRFQSTLILGIVIMNVTLATYGIEWHGSEVKLLWHFRNRLGILALTNMIPLVLIAGRNNPLIFLTRISYSDFNLMHRWFGRLVIALAIAHGSVEFYYMDTLAQKMHESSWKAFGDFLREERFLLYGFIAFLSMLCILLTSFSPLRHAFYETFLHLHIALVALILASLWIHLANIPSQTLVKAIIALWAIERLLRLSTLLYRNIGANPTRATIEVLPGDAMRVTVRIARPWPVQPGQHVYLTLPTIGLWTSHPFSVAWSSDTTTPTIPPNHSFLDLAPDTEKGLPPLPPPPPPLPPLSANKQSSSSSAPAQA</sequence>
<keyword evidence="4" id="KW-1003">Cell membrane</keyword>
<feature type="transmembrane region" description="Helical" evidence="11">
    <location>
        <begin position="261"/>
        <end position="279"/>
    </location>
</feature>
<feature type="compositionally biased region" description="Pro residues" evidence="10">
    <location>
        <begin position="392"/>
        <end position="403"/>
    </location>
</feature>
<dbReference type="AlphaFoldDB" id="A0AA43QM63"/>
<feature type="compositionally biased region" description="Low complexity" evidence="10">
    <location>
        <begin position="404"/>
        <end position="419"/>
    </location>
</feature>
<dbReference type="GO" id="GO:0006826">
    <property type="term" value="P:iron ion transport"/>
    <property type="evidence" value="ECO:0007669"/>
    <property type="project" value="TreeGrafter"/>
</dbReference>
<feature type="transmembrane region" description="Helical" evidence="11">
    <location>
        <begin position="115"/>
        <end position="135"/>
    </location>
</feature>
<feature type="domain" description="Ferric oxidoreductase" evidence="12">
    <location>
        <begin position="148"/>
        <end position="273"/>
    </location>
</feature>
<dbReference type="PANTHER" id="PTHR32361">
    <property type="entry name" value="FERRIC/CUPRIC REDUCTASE TRANSMEMBRANE COMPONENT"/>
    <property type="match status" value="1"/>
</dbReference>
<dbReference type="EMBL" id="JAPUFD010000004">
    <property type="protein sequence ID" value="MDI1486845.1"/>
    <property type="molecule type" value="Genomic_DNA"/>
</dbReference>
<keyword evidence="3" id="KW-0813">Transport</keyword>
<dbReference type="SUPFAM" id="SSF63380">
    <property type="entry name" value="Riboflavin synthase domain-like"/>
    <property type="match status" value="1"/>
</dbReference>
<evidence type="ECO:0000256" key="9">
    <source>
        <dbReference type="ARBA" id="ARBA00048483"/>
    </source>
</evidence>
<comment type="subcellular location">
    <subcellularLocation>
        <location evidence="1">Cell membrane</location>
        <topology evidence="1">Multi-pass membrane protein</topology>
    </subcellularLocation>
</comment>
<evidence type="ECO:0000256" key="11">
    <source>
        <dbReference type="SAM" id="Phobius"/>
    </source>
</evidence>
<accession>A0AA43QM63</accession>
<evidence type="ECO:0000256" key="6">
    <source>
        <dbReference type="ARBA" id="ARBA00022989"/>
    </source>
</evidence>
<keyword evidence="8 11" id="KW-0472">Membrane</keyword>
<feature type="transmembrane region" description="Helical" evidence="11">
    <location>
        <begin position="186"/>
        <end position="206"/>
    </location>
</feature>
<evidence type="ECO:0000256" key="4">
    <source>
        <dbReference type="ARBA" id="ARBA00022475"/>
    </source>
</evidence>
<evidence type="ECO:0000256" key="7">
    <source>
        <dbReference type="ARBA" id="ARBA00023065"/>
    </source>
</evidence>
<evidence type="ECO:0000259" key="12">
    <source>
        <dbReference type="Pfam" id="PF01794"/>
    </source>
</evidence>
<organism evidence="14 15">
    <name type="scientific">Ramalina farinacea</name>
    <dbReference type="NCBI Taxonomy" id="258253"/>
    <lineage>
        <taxon>Eukaryota</taxon>
        <taxon>Fungi</taxon>
        <taxon>Dikarya</taxon>
        <taxon>Ascomycota</taxon>
        <taxon>Pezizomycotina</taxon>
        <taxon>Lecanoromycetes</taxon>
        <taxon>OSLEUM clade</taxon>
        <taxon>Lecanoromycetidae</taxon>
        <taxon>Lecanorales</taxon>
        <taxon>Lecanorineae</taxon>
        <taxon>Ramalinaceae</taxon>
        <taxon>Ramalina</taxon>
    </lineage>
</organism>
<dbReference type="InterPro" id="IPR013130">
    <property type="entry name" value="Fe3_Rdtase_TM_dom"/>
</dbReference>
<dbReference type="InterPro" id="IPR017938">
    <property type="entry name" value="Riboflavin_synthase-like_b-brl"/>
</dbReference>
<dbReference type="Proteomes" id="UP001161017">
    <property type="component" value="Unassembled WGS sequence"/>
</dbReference>
<feature type="transmembrane region" description="Helical" evidence="11">
    <location>
        <begin position="30"/>
        <end position="52"/>
    </location>
</feature>
<dbReference type="Pfam" id="PF01794">
    <property type="entry name" value="Ferric_reduct"/>
    <property type="match status" value="1"/>
</dbReference>
<proteinExistence type="predicted"/>
<keyword evidence="6 11" id="KW-1133">Transmembrane helix</keyword>
<evidence type="ECO:0000313" key="14">
    <source>
        <dbReference type="EMBL" id="MDI1486845.1"/>
    </source>
</evidence>
<dbReference type="GO" id="GO:0015677">
    <property type="term" value="P:copper ion import"/>
    <property type="evidence" value="ECO:0007669"/>
    <property type="project" value="TreeGrafter"/>
</dbReference>
<evidence type="ECO:0000259" key="13">
    <source>
        <dbReference type="Pfam" id="PF08022"/>
    </source>
</evidence>
<dbReference type="SFLD" id="SFLDG01168">
    <property type="entry name" value="Ferric_reductase_subgroup_(FRE"/>
    <property type="match status" value="1"/>
</dbReference>
<protein>
    <recommendedName>
        <fullName evidence="2">ferric-chelate reductase (NADPH)</fullName>
        <ecNumber evidence="2">1.16.1.9</ecNumber>
    </recommendedName>
</protein>
<dbReference type="PANTHER" id="PTHR32361:SF24">
    <property type="entry name" value="REDUCTASE, PUTATIVE (AFU_ORTHOLOGUE AFUA_3G10820)-RELATED"/>
    <property type="match status" value="1"/>
</dbReference>
<feature type="transmembrane region" description="Helical" evidence="11">
    <location>
        <begin position="230"/>
        <end position="249"/>
    </location>
</feature>